<organism evidence="1 2">
    <name type="scientific">Meganyctiphanes norvegica</name>
    <name type="common">Northern krill</name>
    <name type="synonym">Thysanopoda norvegica</name>
    <dbReference type="NCBI Taxonomy" id="48144"/>
    <lineage>
        <taxon>Eukaryota</taxon>
        <taxon>Metazoa</taxon>
        <taxon>Ecdysozoa</taxon>
        <taxon>Arthropoda</taxon>
        <taxon>Crustacea</taxon>
        <taxon>Multicrustacea</taxon>
        <taxon>Malacostraca</taxon>
        <taxon>Eumalacostraca</taxon>
        <taxon>Eucarida</taxon>
        <taxon>Euphausiacea</taxon>
        <taxon>Euphausiidae</taxon>
        <taxon>Meganyctiphanes</taxon>
    </lineage>
</organism>
<gene>
    <name evidence="1" type="ORF">MNOR_LOCUS39086</name>
</gene>
<feature type="non-terminal residue" evidence="1">
    <location>
        <position position="129"/>
    </location>
</feature>
<name>A0AAV2SQE4_MEGNR</name>
<dbReference type="Proteomes" id="UP001497623">
    <property type="component" value="Unassembled WGS sequence"/>
</dbReference>
<evidence type="ECO:0000313" key="1">
    <source>
        <dbReference type="EMBL" id="CAL4221077.1"/>
    </source>
</evidence>
<protein>
    <submittedName>
        <fullName evidence="1">Uncharacterized protein</fullName>
    </submittedName>
</protein>
<dbReference type="EMBL" id="CAXKWB010096704">
    <property type="protein sequence ID" value="CAL4221077.1"/>
    <property type="molecule type" value="Genomic_DNA"/>
</dbReference>
<evidence type="ECO:0000313" key="2">
    <source>
        <dbReference type="Proteomes" id="UP001497623"/>
    </source>
</evidence>
<feature type="non-terminal residue" evidence="1">
    <location>
        <position position="1"/>
    </location>
</feature>
<reference evidence="1 2" key="1">
    <citation type="submission" date="2024-05" db="EMBL/GenBank/DDBJ databases">
        <authorList>
            <person name="Wallberg A."/>
        </authorList>
    </citation>
    <scope>NUCLEOTIDE SEQUENCE [LARGE SCALE GENOMIC DNA]</scope>
</reference>
<accession>A0AAV2SQE4</accession>
<sequence>EQTIGGMTKKKLCTNNTYGDQKVPLCTTKCDVVMVVVVVAGNVGFVWLDGKAVAGSGQMVWQRHGTELLRNNSLWRTHQPVFRDHEDRCLMMDPVQGTVKRYPTQPYFTMPCTEKEYTFLSEDGYTLCE</sequence>
<comment type="caution">
    <text evidence="1">The sequence shown here is derived from an EMBL/GenBank/DDBJ whole genome shotgun (WGS) entry which is preliminary data.</text>
</comment>
<keyword evidence="2" id="KW-1185">Reference proteome</keyword>
<proteinExistence type="predicted"/>
<dbReference type="AlphaFoldDB" id="A0AAV2SQE4"/>